<accession>A0A455W9K4</accession>
<gene>
    <name evidence="1" type="ORF">YBY_11930</name>
</gene>
<sequence length="62" mass="7325">MTNHPDNFVCPQDPQMSLYLIPLKHQYAVVVFDWDTLSIKYMLTANAPEFRIYDSQHLNVVR</sequence>
<organism evidence="1">
    <name type="scientific">Marinobacter nauticus</name>
    <name type="common">Marinobacter hydrocarbonoclasticus</name>
    <name type="synonym">Marinobacter aquaeolei</name>
    <dbReference type="NCBI Taxonomy" id="2743"/>
    <lineage>
        <taxon>Bacteria</taxon>
        <taxon>Pseudomonadati</taxon>
        <taxon>Pseudomonadota</taxon>
        <taxon>Gammaproteobacteria</taxon>
        <taxon>Pseudomonadales</taxon>
        <taxon>Marinobacteraceae</taxon>
        <taxon>Marinobacter</taxon>
    </lineage>
</organism>
<dbReference type="AlphaFoldDB" id="A0A455W9K4"/>
<name>A0A455W9K4_MARNT</name>
<protein>
    <submittedName>
        <fullName evidence="1">Uncharacterized protein</fullName>
    </submittedName>
</protein>
<proteinExistence type="predicted"/>
<reference evidence="1" key="1">
    <citation type="submission" date="2019-03" db="EMBL/GenBank/DDBJ databases">
        <title>Whole genome analysis of nitrate-reducing bacteria Marinobacter hydrocarbonoclasticus YB03.</title>
        <authorList>
            <person name="Azam A.H."/>
            <person name="Yuk S.R."/>
            <person name="Kamarisima K."/>
            <person name="Miyanaga K."/>
            <person name="Tanji Y."/>
        </authorList>
    </citation>
    <scope>NUCLEOTIDE SEQUENCE</scope>
    <source>
        <strain evidence="1">YB03</strain>
    </source>
</reference>
<evidence type="ECO:0000313" key="1">
    <source>
        <dbReference type="EMBL" id="BBJ03345.1"/>
    </source>
</evidence>
<dbReference type="EMBL" id="AP019537">
    <property type="protein sequence ID" value="BBJ03345.1"/>
    <property type="molecule type" value="Genomic_DNA"/>
</dbReference>